<keyword evidence="8" id="KW-0547">Nucleotide-binding</keyword>
<dbReference type="GO" id="GO:0005886">
    <property type="term" value="C:plasma membrane"/>
    <property type="evidence" value="ECO:0007669"/>
    <property type="project" value="UniProtKB-SubCell"/>
</dbReference>
<organism evidence="17 18">
    <name type="scientific">Candidatus Raymondbacteria bacterium RIFOXYD12_FULL_49_13</name>
    <dbReference type="NCBI Taxonomy" id="1817890"/>
    <lineage>
        <taxon>Bacteria</taxon>
        <taxon>Raymondiibacteriota</taxon>
    </lineage>
</organism>
<dbReference type="Proteomes" id="UP000179243">
    <property type="component" value="Unassembled WGS sequence"/>
</dbReference>
<comment type="caution">
    <text evidence="17">The sequence shown here is derived from an EMBL/GenBank/DDBJ whole genome shotgun (WGS) entry which is preliminary data.</text>
</comment>
<keyword evidence="10" id="KW-0067">ATP-binding</keyword>
<accession>A0A1F7FA12</accession>
<dbReference type="InterPro" id="IPR005467">
    <property type="entry name" value="His_kinase_dom"/>
</dbReference>
<evidence type="ECO:0000256" key="2">
    <source>
        <dbReference type="ARBA" id="ARBA00004651"/>
    </source>
</evidence>
<evidence type="ECO:0000256" key="12">
    <source>
        <dbReference type="ARBA" id="ARBA00023012"/>
    </source>
</evidence>
<feature type="transmembrane region" description="Helical" evidence="14">
    <location>
        <begin position="161"/>
        <end position="184"/>
    </location>
</feature>
<feature type="domain" description="Histidine kinase" evidence="15">
    <location>
        <begin position="257"/>
        <end position="470"/>
    </location>
</feature>
<dbReference type="InterPro" id="IPR003661">
    <property type="entry name" value="HisK_dim/P_dom"/>
</dbReference>
<proteinExistence type="predicted"/>
<dbReference type="SUPFAM" id="SSF47384">
    <property type="entry name" value="Homodimeric domain of signal transducing histidine kinase"/>
    <property type="match status" value="1"/>
</dbReference>
<dbReference type="Gene3D" id="3.30.565.10">
    <property type="entry name" value="Histidine kinase-like ATPase, C-terminal domain"/>
    <property type="match status" value="1"/>
</dbReference>
<evidence type="ECO:0000256" key="5">
    <source>
        <dbReference type="ARBA" id="ARBA00022553"/>
    </source>
</evidence>
<dbReference type="PROSITE" id="PS50109">
    <property type="entry name" value="HIS_KIN"/>
    <property type="match status" value="1"/>
</dbReference>
<dbReference type="GO" id="GO:0005524">
    <property type="term" value="F:ATP binding"/>
    <property type="evidence" value="ECO:0007669"/>
    <property type="project" value="UniProtKB-KW"/>
</dbReference>
<comment type="subcellular location">
    <subcellularLocation>
        <location evidence="2">Cell membrane</location>
        <topology evidence="2">Multi-pass membrane protein</topology>
    </subcellularLocation>
</comment>
<name>A0A1F7FA12_UNCRA</name>
<evidence type="ECO:0000313" key="18">
    <source>
        <dbReference type="Proteomes" id="UP000179243"/>
    </source>
</evidence>
<evidence type="ECO:0000256" key="4">
    <source>
        <dbReference type="ARBA" id="ARBA00022475"/>
    </source>
</evidence>
<dbReference type="Pfam" id="PF00672">
    <property type="entry name" value="HAMP"/>
    <property type="match status" value="1"/>
</dbReference>
<dbReference type="InterPro" id="IPR003594">
    <property type="entry name" value="HATPase_dom"/>
</dbReference>
<dbReference type="SMART" id="SM00388">
    <property type="entry name" value="HisKA"/>
    <property type="match status" value="1"/>
</dbReference>
<keyword evidence="13 14" id="KW-0472">Membrane</keyword>
<dbReference type="InterPro" id="IPR050398">
    <property type="entry name" value="HssS/ArlS-like"/>
</dbReference>
<evidence type="ECO:0000256" key="11">
    <source>
        <dbReference type="ARBA" id="ARBA00022989"/>
    </source>
</evidence>
<dbReference type="CDD" id="cd00082">
    <property type="entry name" value="HisKA"/>
    <property type="match status" value="1"/>
</dbReference>
<dbReference type="SUPFAM" id="SSF55874">
    <property type="entry name" value="ATPase domain of HSP90 chaperone/DNA topoisomerase II/histidine kinase"/>
    <property type="match status" value="1"/>
</dbReference>
<evidence type="ECO:0000313" key="17">
    <source>
        <dbReference type="EMBL" id="OGK03346.1"/>
    </source>
</evidence>
<keyword evidence="12" id="KW-0902">Two-component regulatory system</keyword>
<evidence type="ECO:0000256" key="7">
    <source>
        <dbReference type="ARBA" id="ARBA00022692"/>
    </source>
</evidence>
<evidence type="ECO:0000256" key="14">
    <source>
        <dbReference type="SAM" id="Phobius"/>
    </source>
</evidence>
<dbReference type="Gene3D" id="1.10.287.130">
    <property type="match status" value="1"/>
</dbReference>
<keyword evidence="7 14" id="KW-0812">Transmembrane</keyword>
<dbReference type="EC" id="2.7.13.3" evidence="3"/>
<evidence type="ECO:0000259" key="15">
    <source>
        <dbReference type="PROSITE" id="PS50109"/>
    </source>
</evidence>
<evidence type="ECO:0000259" key="16">
    <source>
        <dbReference type="PROSITE" id="PS50885"/>
    </source>
</evidence>
<keyword evidence="6" id="KW-0808">Transferase</keyword>
<keyword evidence="4" id="KW-1003">Cell membrane</keyword>
<dbReference type="AlphaFoldDB" id="A0A1F7FA12"/>
<evidence type="ECO:0000256" key="6">
    <source>
        <dbReference type="ARBA" id="ARBA00022679"/>
    </source>
</evidence>
<dbReference type="PRINTS" id="PR00344">
    <property type="entry name" value="BCTRLSENSOR"/>
</dbReference>
<comment type="catalytic activity">
    <reaction evidence="1">
        <text>ATP + protein L-histidine = ADP + protein N-phospho-L-histidine.</text>
        <dbReference type="EC" id="2.7.13.3"/>
    </reaction>
</comment>
<dbReference type="InterPro" id="IPR004358">
    <property type="entry name" value="Sig_transdc_His_kin-like_C"/>
</dbReference>
<sequence length="471" mass="52862">MRFQTKLLLVFLAFALLTSALMLLFTLQSKKLLIEQADLNRRDFSRIIQISAQRLSSIPENQMEKVEQLIQELKKNEAVSEVTIVNKDQKVVASTNPSLVGQSHPLSSMEVVINEKEDPVDTLGRFSPFEITVPIIRDKRITGLVRTTVILRDIRYPLEMLYYKNTIITIIILIIGFGSSLIILKRLNRPLQNLMRAAEKVASGDLSVDIKPVERDEIGQLGAAFSVMTQRLAEQKSLENKLHSFERKAILAELSSFLAHEIRNPLNLIMLTAHYLGTQFVPQQQEQRKKFDELVASLKSEVEHLNQMISNFLSMGKATLKKTRFRVFGLYEQIMVLVRQQITAKSLSFDYQGDQQLELFADNEQLRLVLLNLILNAIAAVSDGGQIALSVSRTSDPRPCAVLVLTDNGPGLNPEIFGQVFEPYFSEKALGVGLGLALVKRIVEEHNGTINADNRPEGGARFTIAIPLEEG</sequence>
<protein>
    <recommendedName>
        <fullName evidence="3">histidine kinase</fullName>
        <ecNumber evidence="3">2.7.13.3</ecNumber>
    </recommendedName>
</protein>
<evidence type="ECO:0000256" key="1">
    <source>
        <dbReference type="ARBA" id="ARBA00000085"/>
    </source>
</evidence>
<keyword evidence="5" id="KW-0597">Phosphoprotein</keyword>
<evidence type="ECO:0000256" key="9">
    <source>
        <dbReference type="ARBA" id="ARBA00022777"/>
    </source>
</evidence>
<dbReference type="Pfam" id="PF02518">
    <property type="entry name" value="HATPase_c"/>
    <property type="match status" value="1"/>
</dbReference>
<gene>
    <name evidence="17" type="ORF">A2519_15360</name>
</gene>
<evidence type="ECO:0000256" key="10">
    <source>
        <dbReference type="ARBA" id="ARBA00022840"/>
    </source>
</evidence>
<dbReference type="Gene3D" id="6.10.340.10">
    <property type="match status" value="1"/>
</dbReference>
<dbReference type="InterPro" id="IPR003660">
    <property type="entry name" value="HAMP_dom"/>
</dbReference>
<keyword evidence="11 14" id="KW-1133">Transmembrane helix</keyword>
<dbReference type="GO" id="GO:0000155">
    <property type="term" value="F:phosphorelay sensor kinase activity"/>
    <property type="evidence" value="ECO:0007669"/>
    <property type="project" value="InterPro"/>
</dbReference>
<dbReference type="Pfam" id="PF00512">
    <property type="entry name" value="HisKA"/>
    <property type="match status" value="1"/>
</dbReference>
<dbReference type="PROSITE" id="PS50885">
    <property type="entry name" value="HAMP"/>
    <property type="match status" value="1"/>
</dbReference>
<evidence type="ECO:0000256" key="13">
    <source>
        <dbReference type="ARBA" id="ARBA00023136"/>
    </source>
</evidence>
<dbReference type="EMBL" id="MFYX01000091">
    <property type="protein sequence ID" value="OGK03346.1"/>
    <property type="molecule type" value="Genomic_DNA"/>
</dbReference>
<feature type="domain" description="HAMP" evidence="16">
    <location>
        <begin position="185"/>
        <end position="237"/>
    </location>
</feature>
<dbReference type="InterPro" id="IPR036890">
    <property type="entry name" value="HATPase_C_sf"/>
</dbReference>
<evidence type="ECO:0000256" key="3">
    <source>
        <dbReference type="ARBA" id="ARBA00012438"/>
    </source>
</evidence>
<dbReference type="InterPro" id="IPR036097">
    <property type="entry name" value="HisK_dim/P_sf"/>
</dbReference>
<reference evidence="17 18" key="1">
    <citation type="journal article" date="2016" name="Nat. Commun.">
        <title>Thousands of microbial genomes shed light on interconnected biogeochemical processes in an aquifer system.</title>
        <authorList>
            <person name="Anantharaman K."/>
            <person name="Brown C.T."/>
            <person name="Hug L.A."/>
            <person name="Sharon I."/>
            <person name="Castelle C.J."/>
            <person name="Probst A.J."/>
            <person name="Thomas B.C."/>
            <person name="Singh A."/>
            <person name="Wilkins M.J."/>
            <person name="Karaoz U."/>
            <person name="Brodie E.L."/>
            <person name="Williams K.H."/>
            <person name="Hubbard S.S."/>
            <person name="Banfield J.F."/>
        </authorList>
    </citation>
    <scope>NUCLEOTIDE SEQUENCE [LARGE SCALE GENOMIC DNA]</scope>
</reference>
<dbReference type="CDD" id="cd06225">
    <property type="entry name" value="HAMP"/>
    <property type="match status" value="1"/>
</dbReference>
<evidence type="ECO:0000256" key="8">
    <source>
        <dbReference type="ARBA" id="ARBA00022741"/>
    </source>
</evidence>
<dbReference type="PANTHER" id="PTHR45528:SF1">
    <property type="entry name" value="SENSOR HISTIDINE KINASE CPXA"/>
    <property type="match status" value="1"/>
</dbReference>
<dbReference type="SMART" id="SM00304">
    <property type="entry name" value="HAMP"/>
    <property type="match status" value="1"/>
</dbReference>
<dbReference type="SUPFAM" id="SSF158472">
    <property type="entry name" value="HAMP domain-like"/>
    <property type="match status" value="1"/>
</dbReference>
<dbReference type="SMART" id="SM00387">
    <property type="entry name" value="HATPase_c"/>
    <property type="match status" value="1"/>
</dbReference>
<keyword evidence="9" id="KW-0418">Kinase</keyword>
<dbReference type="PANTHER" id="PTHR45528">
    <property type="entry name" value="SENSOR HISTIDINE KINASE CPXA"/>
    <property type="match status" value="1"/>
</dbReference>